<dbReference type="GO" id="GO:0051082">
    <property type="term" value="F:unfolded protein binding"/>
    <property type="evidence" value="ECO:0007669"/>
    <property type="project" value="InterPro"/>
</dbReference>
<dbReference type="InterPro" id="IPR020575">
    <property type="entry name" value="Hsp90_N"/>
</dbReference>
<dbReference type="OrthoDB" id="9802640at2"/>
<keyword evidence="3 5" id="KW-0067">ATP-binding</keyword>
<evidence type="ECO:0000256" key="1">
    <source>
        <dbReference type="ARBA" id="ARBA00008239"/>
    </source>
</evidence>
<dbReference type="Gene3D" id="3.30.230.80">
    <property type="match status" value="1"/>
</dbReference>
<proteinExistence type="inferred from homology"/>
<dbReference type="Gene3D" id="3.30.565.10">
    <property type="entry name" value="Histidine kinase-like ATPase, C-terminal domain"/>
    <property type="match status" value="1"/>
</dbReference>
<keyword evidence="7" id="KW-1185">Reference proteome</keyword>
<dbReference type="RefSeq" id="WP_088251866.1">
    <property type="nucleotide sequence ID" value="NZ_NIDE01000001.1"/>
</dbReference>
<dbReference type="EMBL" id="NIDE01000001">
    <property type="protein sequence ID" value="OWK46667.1"/>
    <property type="molecule type" value="Genomic_DNA"/>
</dbReference>
<dbReference type="InterPro" id="IPR036890">
    <property type="entry name" value="HATPase_C_sf"/>
</dbReference>
<comment type="caution">
    <text evidence="6">The sequence shown here is derived from an EMBL/GenBank/DDBJ whole genome shotgun (WGS) entry which is preliminary data.</text>
</comment>
<comment type="similarity">
    <text evidence="1">Belongs to the heat shock protein 90 family.</text>
</comment>
<dbReference type="Proteomes" id="UP000214646">
    <property type="component" value="Unassembled WGS sequence"/>
</dbReference>
<dbReference type="PRINTS" id="PR00775">
    <property type="entry name" value="HEATSHOCK90"/>
</dbReference>
<dbReference type="GO" id="GO:0140662">
    <property type="term" value="F:ATP-dependent protein folding chaperone"/>
    <property type="evidence" value="ECO:0007669"/>
    <property type="project" value="InterPro"/>
</dbReference>
<evidence type="ECO:0000313" key="6">
    <source>
        <dbReference type="EMBL" id="OWK46667.1"/>
    </source>
</evidence>
<dbReference type="AlphaFoldDB" id="A0A225EEE0"/>
<dbReference type="InterPro" id="IPR020568">
    <property type="entry name" value="Ribosomal_Su5_D2-typ_SF"/>
</dbReference>
<feature type="binding site" evidence="5">
    <location>
        <position position="159"/>
    </location>
    <ligand>
        <name>ATP</name>
        <dbReference type="ChEBI" id="CHEBI:30616"/>
    </ligand>
</feature>
<organism evidence="6 7">
    <name type="scientific">Fimbriiglobus ruber</name>
    <dbReference type="NCBI Taxonomy" id="1908690"/>
    <lineage>
        <taxon>Bacteria</taxon>
        <taxon>Pseudomonadati</taxon>
        <taxon>Planctomycetota</taxon>
        <taxon>Planctomycetia</taxon>
        <taxon>Gemmatales</taxon>
        <taxon>Gemmataceae</taxon>
        <taxon>Fimbriiglobus</taxon>
    </lineage>
</organism>
<accession>A0A225EEE0</accession>
<evidence type="ECO:0000256" key="5">
    <source>
        <dbReference type="PIRSR" id="PIRSR002583-1"/>
    </source>
</evidence>
<name>A0A225EEE0_9BACT</name>
<reference evidence="7" key="1">
    <citation type="submission" date="2017-06" db="EMBL/GenBank/DDBJ databases">
        <title>Genome analysis of Fimbriiglobus ruber SP5, the first member of the order Planctomycetales with confirmed chitinolytic capability.</title>
        <authorList>
            <person name="Ravin N.V."/>
            <person name="Rakitin A.L."/>
            <person name="Ivanova A.A."/>
            <person name="Beletsky A.V."/>
            <person name="Kulichevskaya I.S."/>
            <person name="Mardanov A.V."/>
            <person name="Dedysh S.N."/>
        </authorList>
    </citation>
    <scope>NUCLEOTIDE SEQUENCE [LARGE SCALE GENOMIC DNA]</scope>
    <source>
        <strain evidence="7">SP5</strain>
    </source>
</reference>
<feature type="binding site" evidence="5">
    <location>
        <position position="34"/>
    </location>
    <ligand>
        <name>ATP</name>
        <dbReference type="ChEBI" id="CHEBI:30616"/>
    </ligand>
</feature>
<dbReference type="InterPro" id="IPR001404">
    <property type="entry name" value="Hsp90_fam"/>
</dbReference>
<dbReference type="SUPFAM" id="SSF54211">
    <property type="entry name" value="Ribosomal protein S5 domain 2-like"/>
    <property type="match status" value="1"/>
</dbReference>
<dbReference type="PIRSF" id="PIRSF002583">
    <property type="entry name" value="Hsp90"/>
    <property type="match status" value="1"/>
</dbReference>
<dbReference type="Pfam" id="PF13589">
    <property type="entry name" value="HATPase_c_3"/>
    <property type="match status" value="1"/>
</dbReference>
<dbReference type="GO" id="GO:0005524">
    <property type="term" value="F:ATP binding"/>
    <property type="evidence" value="ECO:0007669"/>
    <property type="project" value="UniProtKB-KW"/>
</dbReference>
<evidence type="ECO:0000256" key="3">
    <source>
        <dbReference type="ARBA" id="ARBA00022840"/>
    </source>
</evidence>
<sequence length="607" mass="68407">MEHKFQINLRGIIDLLSHHLYSGPEVFVRELLQNATDAIRARTKIDPAHAGDIHIEIHQAPGKTPSLVISENGIGLTPDEVHTFLSTIGLSSKRAAEGERPTDFIGQFGIGILSCFVVSDSIVVYSKSAKEKTPAVEWRAKPDGTYTIRELDRDLDPGTQVWLTAKVGCEEHFAPDRVRDLCRHYGGLLPYPIRITSGKVTVVANEHGAPWRQEYRSERERTRALMDFGRETFDVPNFLDAIPLRAKSGDVDGVAYVLPYAASLAAKRTHRVYLKNMLLSETAENLLPDWTFFVKAVVNANDLRPTAARESFYEDDRLAAARDELGVCLRRYLVELAEKDPRKLDRLIALHGLAIKALATQDEDFYKMVIDWLPFETSEGEMTFGEYRKQHDVVRYVPTVDQFRQVARVAQAHGLAVVNAGYTYDAELLARAEELVGVPTEKLDPSTLTHTFDELSLPEQEQTAEFLRAAETVLKPFRCEPEVKKYRPKELPALYTTTGEGRFFRSLEQSKEIANPLWSGVLDNLSKKERTPSAFAQLCFNFENALVRRLTTVRDRAVLHRSIQMLYLQSLLLGHHPLSGKEMQLLNDGLLALIEWGIGLQTGGEKE</sequence>
<keyword evidence="4" id="KW-0143">Chaperone</keyword>
<feature type="binding site" evidence="5">
    <location>
        <position position="30"/>
    </location>
    <ligand>
        <name>ATP</name>
        <dbReference type="ChEBI" id="CHEBI:30616"/>
    </ligand>
</feature>
<dbReference type="NCBIfam" id="NF010683">
    <property type="entry name" value="PRK14083.1"/>
    <property type="match status" value="1"/>
</dbReference>
<protein>
    <submittedName>
        <fullName evidence="6">Chaperone protein HtpG</fullName>
    </submittedName>
</protein>
<evidence type="ECO:0000256" key="2">
    <source>
        <dbReference type="ARBA" id="ARBA00022741"/>
    </source>
</evidence>
<evidence type="ECO:0000256" key="4">
    <source>
        <dbReference type="ARBA" id="ARBA00023186"/>
    </source>
</evidence>
<gene>
    <name evidence="6" type="ORF">FRUB_00366</name>
</gene>
<evidence type="ECO:0000313" key="7">
    <source>
        <dbReference type="Proteomes" id="UP000214646"/>
    </source>
</evidence>
<dbReference type="SUPFAM" id="SSF55874">
    <property type="entry name" value="ATPase domain of HSP90 chaperone/DNA topoisomerase II/histidine kinase"/>
    <property type="match status" value="1"/>
</dbReference>
<dbReference type="GO" id="GO:0016887">
    <property type="term" value="F:ATP hydrolysis activity"/>
    <property type="evidence" value="ECO:0007669"/>
    <property type="project" value="InterPro"/>
</dbReference>
<keyword evidence="2 5" id="KW-0547">Nucleotide-binding</keyword>
<dbReference type="Pfam" id="PF00183">
    <property type="entry name" value="HSP90"/>
    <property type="match status" value="1"/>
</dbReference>
<dbReference type="PANTHER" id="PTHR11528">
    <property type="entry name" value="HEAT SHOCK PROTEIN 90 FAMILY MEMBER"/>
    <property type="match status" value="1"/>
</dbReference>